<comment type="caution">
    <text evidence="1">The sequence shown here is derived from an EMBL/GenBank/DDBJ whole genome shotgun (WGS) entry which is preliminary data.</text>
</comment>
<organism evidence="1 2">
    <name type="scientific">Neotamlana sedimentorum</name>
    <dbReference type="NCBI Taxonomy" id="1435349"/>
    <lineage>
        <taxon>Bacteria</taxon>
        <taxon>Pseudomonadati</taxon>
        <taxon>Bacteroidota</taxon>
        <taxon>Flavobacteriia</taxon>
        <taxon>Flavobacteriales</taxon>
        <taxon>Flavobacteriaceae</taxon>
        <taxon>Neotamlana</taxon>
    </lineage>
</organism>
<name>A0A0D7W9U5_9FLAO</name>
<proteinExistence type="predicted"/>
<dbReference type="Pfam" id="PF11013">
    <property type="entry name" value="DUF2851"/>
    <property type="match status" value="1"/>
</dbReference>
<evidence type="ECO:0000313" key="2">
    <source>
        <dbReference type="Proteomes" id="UP000032578"/>
    </source>
</evidence>
<protein>
    <recommendedName>
        <fullName evidence="3">DUF2851 domain-containing protein</fullName>
    </recommendedName>
</protein>
<dbReference type="STRING" id="1435349.PW52_09095"/>
<dbReference type="AlphaFoldDB" id="A0A0D7W9U5"/>
<sequence>MQEDFLHYLWKHKKIHITHLKTVMGKTVVVKNVGTHNFNSGPDFFNAQLIIDNQLWAGNVEIHIKSSDWYLHNHEIDNAYNNVILHVVWEHDIEVFREDNSPLATLQLKDFVNEGLLKSYKTLFGADNRWINCENEFSNVNDFVLANWKERLFFERLEQKAGVIDDLLTQSKNDWETVLFKMIFKNFGLKVNGEAFFSLANSMSFTVVRKMQNDLFKLEALLFGQAGLLENDTQEPYFLKLLKEYSFTKVKFNLKTIGVLPVQFFRLRPLNFPTIRLSQLASLYFLHQNLFSKVIEIKSLDEFYKLFKVETSSFWKTHYTFQKESKPSNKGISKSFIDLLLINTIIPLKFCYAKHQGISIQDEILELIASIKSEKNNIISAFNNLKPVSKTALDSQALIHLKTKYCDTNLCLKCAVGNVFLNNKLLNQET</sequence>
<evidence type="ECO:0008006" key="3">
    <source>
        <dbReference type="Google" id="ProtNLM"/>
    </source>
</evidence>
<dbReference type="EMBL" id="JTDW01000005">
    <property type="protein sequence ID" value="KJD35869.1"/>
    <property type="molecule type" value="Genomic_DNA"/>
</dbReference>
<dbReference type="Proteomes" id="UP000032578">
    <property type="component" value="Unassembled WGS sequence"/>
</dbReference>
<dbReference type="PATRIC" id="fig|1435349.4.peg.2805"/>
<dbReference type="InterPro" id="IPR021272">
    <property type="entry name" value="DUF2851"/>
</dbReference>
<reference evidence="1 2" key="1">
    <citation type="submission" date="2014-11" db="EMBL/GenBank/DDBJ databases">
        <title>Tamlana sedimentorum sp. nov., isolated from shallow sand sediments of the Sea of Japan.</title>
        <authorList>
            <person name="Romanenko L.A."/>
        </authorList>
    </citation>
    <scope>NUCLEOTIDE SEQUENCE [LARGE SCALE GENOMIC DNA]</scope>
    <source>
        <strain evidence="1 2">JCM 19808</strain>
    </source>
</reference>
<accession>A0A0D7W9U5</accession>
<evidence type="ECO:0000313" key="1">
    <source>
        <dbReference type="EMBL" id="KJD35869.1"/>
    </source>
</evidence>
<dbReference type="RefSeq" id="WP_044632599.1">
    <property type="nucleotide sequence ID" value="NZ_JTDW01000005.1"/>
</dbReference>
<gene>
    <name evidence="1" type="ORF">PW52_09095</name>
</gene>
<keyword evidence="2" id="KW-1185">Reference proteome</keyword>
<dbReference type="OrthoDB" id="1005072at2"/>